<name>A0ABT9VHM5_9BACI</name>
<dbReference type="CDD" id="cd00452">
    <property type="entry name" value="KDPG_aldolase"/>
    <property type="match status" value="1"/>
</dbReference>
<comment type="caution">
    <text evidence="6">The sequence shown here is derived from an EMBL/GenBank/DDBJ whole genome shotgun (WGS) entry which is preliminary data.</text>
</comment>
<dbReference type="EMBL" id="JAUSTQ010000012">
    <property type="protein sequence ID" value="MDQ0160461.1"/>
    <property type="molecule type" value="Genomic_DNA"/>
</dbReference>
<evidence type="ECO:0000313" key="7">
    <source>
        <dbReference type="Proteomes" id="UP001224359"/>
    </source>
</evidence>
<evidence type="ECO:0000313" key="6">
    <source>
        <dbReference type="EMBL" id="MDQ0160461.1"/>
    </source>
</evidence>
<evidence type="ECO:0000256" key="4">
    <source>
        <dbReference type="ARBA" id="ARBA00023239"/>
    </source>
</evidence>
<evidence type="ECO:0000256" key="5">
    <source>
        <dbReference type="ARBA" id="ARBA00023277"/>
    </source>
</evidence>
<reference evidence="6 7" key="1">
    <citation type="submission" date="2023-07" db="EMBL/GenBank/DDBJ databases">
        <title>Genomic Encyclopedia of Type Strains, Phase IV (KMG-IV): sequencing the most valuable type-strain genomes for metagenomic binning, comparative biology and taxonomic classification.</title>
        <authorList>
            <person name="Goeker M."/>
        </authorList>
    </citation>
    <scope>NUCLEOTIDE SEQUENCE [LARGE SCALE GENOMIC DNA]</scope>
    <source>
        <strain evidence="6 7">DSM 16460</strain>
    </source>
</reference>
<proteinExistence type="inferred from homology"/>
<organism evidence="6 7">
    <name type="scientific">Alkalibacillus salilacus</name>
    <dbReference type="NCBI Taxonomy" id="284582"/>
    <lineage>
        <taxon>Bacteria</taxon>
        <taxon>Bacillati</taxon>
        <taxon>Bacillota</taxon>
        <taxon>Bacilli</taxon>
        <taxon>Bacillales</taxon>
        <taxon>Bacillaceae</taxon>
        <taxon>Alkalibacillus</taxon>
    </lineage>
</organism>
<dbReference type="Gene3D" id="3.20.20.70">
    <property type="entry name" value="Aldolase class I"/>
    <property type="match status" value="1"/>
</dbReference>
<evidence type="ECO:0000256" key="2">
    <source>
        <dbReference type="ARBA" id="ARBA00006906"/>
    </source>
</evidence>
<dbReference type="EC" id="4.1.2.14" evidence="6"/>
<dbReference type="InterPro" id="IPR013785">
    <property type="entry name" value="Aldolase_TIM"/>
</dbReference>
<dbReference type="Proteomes" id="UP001224359">
    <property type="component" value="Unassembled WGS sequence"/>
</dbReference>
<comment type="subunit">
    <text evidence="3">Homotrimer.</text>
</comment>
<dbReference type="PANTHER" id="PTHR30246">
    <property type="entry name" value="2-KETO-3-DEOXY-6-PHOSPHOGLUCONATE ALDOLASE"/>
    <property type="match status" value="1"/>
</dbReference>
<comment type="pathway">
    <text evidence="1">Carbohydrate acid metabolism.</text>
</comment>
<dbReference type="NCBIfam" id="TIGR01182">
    <property type="entry name" value="eda"/>
    <property type="match status" value="1"/>
</dbReference>
<gene>
    <name evidence="6" type="ORF">J2S77_002465</name>
</gene>
<evidence type="ECO:0000256" key="1">
    <source>
        <dbReference type="ARBA" id="ARBA00004761"/>
    </source>
</evidence>
<dbReference type="Pfam" id="PF01081">
    <property type="entry name" value="Aldolase"/>
    <property type="match status" value="1"/>
</dbReference>
<protein>
    <submittedName>
        <fullName evidence="6">2-dehydro-3-deoxyphosphogluconate aldolase/(4S)-4-hydroxy-2-oxoglutarate aldolase</fullName>
        <ecNumber evidence="6">4.1.2.14</ecNumber>
        <ecNumber evidence="6">4.1.3.42</ecNumber>
    </submittedName>
</protein>
<keyword evidence="5" id="KW-0119">Carbohydrate metabolism</keyword>
<accession>A0ABT9VHM5</accession>
<sequence length="208" mass="22161">MTINDIKENPIVAVIRHATPESIVSIVGALEAGGIRSIELTAETKGVTQMIEKVDAEFDDRILIGAGTVLDPETAQSVIQAGADFVVSPTLNVDTIKMTKRYGKLAIPGAFTPTEILQAYEHGADIVKVFPASSVGPSFIKNVQGPLPQIPLMVTGGISQDNMNDYLAKGSIAVGIGSALVDPRKLNSEQDYEKLTEQARLFTNQING</sequence>
<keyword evidence="7" id="KW-1185">Reference proteome</keyword>
<evidence type="ECO:0000256" key="3">
    <source>
        <dbReference type="ARBA" id="ARBA00011233"/>
    </source>
</evidence>
<dbReference type="PANTHER" id="PTHR30246:SF1">
    <property type="entry name" value="2-DEHYDRO-3-DEOXY-6-PHOSPHOGALACTONATE ALDOLASE-RELATED"/>
    <property type="match status" value="1"/>
</dbReference>
<dbReference type="GO" id="GO:0106009">
    <property type="term" value="F:(4S)-4-hydroxy-2-oxoglutarate aldolase activity"/>
    <property type="evidence" value="ECO:0007669"/>
    <property type="project" value="UniProtKB-EC"/>
</dbReference>
<dbReference type="SUPFAM" id="SSF51569">
    <property type="entry name" value="Aldolase"/>
    <property type="match status" value="1"/>
</dbReference>
<dbReference type="EC" id="4.1.3.42" evidence="6"/>
<keyword evidence="4 6" id="KW-0456">Lyase</keyword>
<comment type="similarity">
    <text evidence="2">Belongs to the KHG/KDPG aldolase family.</text>
</comment>
<dbReference type="InterPro" id="IPR000887">
    <property type="entry name" value="Aldlse_KDPG_KHG"/>
</dbReference>
<dbReference type="GO" id="GO:0008675">
    <property type="term" value="F:2-dehydro-3-deoxy-phosphogluconate aldolase activity"/>
    <property type="evidence" value="ECO:0007669"/>
    <property type="project" value="UniProtKB-EC"/>
</dbReference>